<dbReference type="Pfam" id="PF04045">
    <property type="entry name" value="P34-Arc"/>
    <property type="match status" value="1"/>
</dbReference>
<evidence type="ECO:0000256" key="1">
    <source>
        <dbReference type="ARBA" id="ARBA00004245"/>
    </source>
</evidence>
<dbReference type="OrthoDB" id="148331at2759"/>
<evidence type="ECO:0000256" key="3">
    <source>
        <dbReference type="ARBA" id="ARBA00022490"/>
    </source>
</evidence>
<dbReference type="FunFam" id="3.30.1460.20:FF:000005">
    <property type="entry name" value="Arp2/3 complex 34 kDa subunit"/>
    <property type="match status" value="1"/>
</dbReference>
<comment type="subunit">
    <text evidence="6">Component of the Arp2/3 complex.</text>
</comment>
<protein>
    <recommendedName>
        <fullName evidence="6">Arp2/3 complex 34 kDa subunit</fullName>
    </recommendedName>
</protein>
<dbReference type="GO" id="GO:0034314">
    <property type="term" value="P:Arp2/3 complex-mediated actin nucleation"/>
    <property type="evidence" value="ECO:0007669"/>
    <property type="project" value="EnsemblFungi"/>
</dbReference>
<sequence length="353" mass="41477">MLELPDDFLMRLYNLRKKYRNVGLSVKNKEIKIKQLESRFMKDITSHHIILESIIEKWIFRKITSSIDQVISDFDGVIYHISTPETKTKMLISMRIRCYASLVKYNALTVLERYYGKMIVSPENKYDFSLCIDLETLSDDEKEKNDLIRSIGLLKRNMLAAPFEMAFMQQELLAKEQESAKETINKVGEVMEIPYREEEAIFIIPSFDRVTVIFSTIFREETDRIIGKVFLQEFVDARRRPAIQNAPQVLYSYRDPPLEIQALKNSNRCENIGYVTFVLFPQHYTPEKRENCITKIQLFRNTLHYHIKASKAHMHGRMRARVTAFLKVLNRAKLENPEKEKKTASGRSFVISK</sequence>
<dbReference type="RefSeq" id="XP_018228650.1">
    <property type="nucleotide sequence ID" value="XM_018375109.1"/>
</dbReference>
<evidence type="ECO:0000313" key="8">
    <source>
        <dbReference type="Proteomes" id="UP000053447"/>
    </source>
</evidence>
<dbReference type="eggNOG" id="KOG2826">
    <property type="taxonomic scope" value="Eukaryota"/>
</dbReference>
<evidence type="ECO:0000256" key="5">
    <source>
        <dbReference type="ARBA" id="ARBA00023212"/>
    </source>
</evidence>
<keyword evidence="5 6" id="KW-0206">Cytoskeleton</keyword>
<reference evidence="8" key="1">
    <citation type="journal article" date="2016" name="Nat. Commun.">
        <title>Genome analysis of three Pneumocystis species reveals adaptation mechanisms to life exclusively in mammalian hosts.</title>
        <authorList>
            <person name="Ma L."/>
            <person name="Chen Z."/>
            <person name="Huang D.W."/>
            <person name="Kutty G."/>
            <person name="Ishihara M."/>
            <person name="Wang H."/>
            <person name="Abouelleil A."/>
            <person name="Bishop L."/>
            <person name="Davey E."/>
            <person name="Deng R."/>
            <person name="Deng X."/>
            <person name="Fan L."/>
            <person name="Fantoni G."/>
            <person name="Fitzgerald M."/>
            <person name="Gogineni E."/>
            <person name="Goldberg J.M."/>
            <person name="Handley G."/>
            <person name="Hu X."/>
            <person name="Huber C."/>
            <person name="Jiao X."/>
            <person name="Jones K."/>
            <person name="Levin J.Z."/>
            <person name="Liu Y."/>
            <person name="Macdonald P."/>
            <person name="Melnikov A."/>
            <person name="Raley C."/>
            <person name="Sassi M."/>
            <person name="Sherman B.T."/>
            <person name="Song X."/>
            <person name="Sykes S."/>
            <person name="Tran B."/>
            <person name="Walsh L."/>
            <person name="Xia Y."/>
            <person name="Yang J."/>
            <person name="Young S."/>
            <person name="Zeng Q."/>
            <person name="Zheng X."/>
            <person name="Stephens R."/>
            <person name="Nusbaum C."/>
            <person name="Birren B.W."/>
            <person name="Azadi P."/>
            <person name="Lempicki R.A."/>
            <person name="Cuomo C.A."/>
            <person name="Kovacs J.A."/>
        </authorList>
    </citation>
    <scope>NUCLEOTIDE SEQUENCE [LARGE SCALE GENOMIC DNA]</scope>
    <source>
        <strain evidence="8">RU7</strain>
    </source>
</reference>
<keyword evidence="3 6" id="KW-0963">Cytoplasm</keyword>
<dbReference type="GO" id="GO:0072697">
    <property type="term" value="P:protein localization to cell cortex"/>
    <property type="evidence" value="ECO:0007669"/>
    <property type="project" value="EnsemblFungi"/>
</dbReference>
<evidence type="ECO:0000256" key="6">
    <source>
        <dbReference type="RuleBase" id="RU364015"/>
    </source>
</evidence>
<accession>A0A0W4ZHN1</accession>
<dbReference type="GO" id="GO:0000226">
    <property type="term" value="P:microtubule cytoskeleton organization"/>
    <property type="evidence" value="ECO:0007669"/>
    <property type="project" value="EnsemblFungi"/>
</dbReference>
<gene>
    <name evidence="7" type="ORF">T551_02846</name>
</gene>
<dbReference type="GO" id="GO:0005200">
    <property type="term" value="F:structural constituent of cytoskeleton"/>
    <property type="evidence" value="ECO:0007669"/>
    <property type="project" value="TreeGrafter"/>
</dbReference>
<dbReference type="VEuPathDB" id="FungiDB:T551_02846"/>
<comment type="similarity">
    <text evidence="2 6">Belongs to the ARPC2 family.</text>
</comment>
<evidence type="ECO:0000256" key="4">
    <source>
        <dbReference type="ARBA" id="ARBA00023203"/>
    </source>
</evidence>
<comment type="function">
    <text evidence="6">Functions as actin-binding component of the Arp2/3 complex which is involved in regulation of actin polymerization and together with an activating nucleation-promoting factor (NPF) mediates the formation of branched actin networks.</text>
</comment>
<dbReference type="GO" id="GO:0006898">
    <property type="term" value="P:receptor-mediated endocytosis"/>
    <property type="evidence" value="ECO:0007669"/>
    <property type="project" value="EnsemblFungi"/>
</dbReference>
<proteinExistence type="inferred from homology"/>
<name>A0A0W4ZHN1_PNEJ7</name>
<organism evidence="7 8">
    <name type="scientific">Pneumocystis jirovecii (strain RU7)</name>
    <name type="common">Human pneumocystis pneumonia agent</name>
    <dbReference type="NCBI Taxonomy" id="1408657"/>
    <lineage>
        <taxon>Eukaryota</taxon>
        <taxon>Fungi</taxon>
        <taxon>Dikarya</taxon>
        <taxon>Ascomycota</taxon>
        <taxon>Taphrinomycotina</taxon>
        <taxon>Pneumocystomycetes</taxon>
        <taxon>Pneumocystaceae</taxon>
        <taxon>Pneumocystis</taxon>
    </lineage>
</organism>
<dbReference type="GO" id="GO:0051015">
    <property type="term" value="F:actin filament binding"/>
    <property type="evidence" value="ECO:0007669"/>
    <property type="project" value="EnsemblFungi"/>
</dbReference>
<dbReference type="GeneID" id="28941364"/>
<dbReference type="EMBL" id="LFWA01000013">
    <property type="protein sequence ID" value="KTW27879.1"/>
    <property type="molecule type" value="Genomic_DNA"/>
</dbReference>
<dbReference type="GO" id="GO:0005516">
    <property type="term" value="F:calmodulin binding"/>
    <property type="evidence" value="ECO:0007669"/>
    <property type="project" value="EnsemblFungi"/>
</dbReference>
<keyword evidence="8" id="KW-1185">Reference proteome</keyword>
<dbReference type="STRING" id="1408657.A0A0W4ZHN1"/>
<dbReference type="AlphaFoldDB" id="A0A0W4ZHN1"/>
<evidence type="ECO:0000313" key="7">
    <source>
        <dbReference type="EMBL" id="KTW27879.1"/>
    </source>
</evidence>
<dbReference type="PANTHER" id="PTHR12058:SF0">
    <property type="entry name" value="ACTIN-RELATED PROTEIN 2_3 COMPLEX SUBUNIT 2"/>
    <property type="match status" value="1"/>
</dbReference>
<evidence type="ECO:0000256" key="2">
    <source>
        <dbReference type="ARBA" id="ARBA00007192"/>
    </source>
</evidence>
<dbReference type="InterPro" id="IPR007188">
    <property type="entry name" value="ARPC2"/>
</dbReference>
<comment type="subcellular location">
    <subcellularLocation>
        <location evidence="1 6">Cytoplasm</location>
        <location evidence="1 6">Cytoskeleton</location>
    </subcellularLocation>
</comment>
<dbReference type="GO" id="GO:0005829">
    <property type="term" value="C:cytosol"/>
    <property type="evidence" value="ECO:0007669"/>
    <property type="project" value="EnsemblFungi"/>
</dbReference>
<dbReference type="Proteomes" id="UP000053447">
    <property type="component" value="Unassembled WGS sequence"/>
</dbReference>
<dbReference type="FunFam" id="3.30.1460.20:FF:000003">
    <property type="entry name" value="Arp2/3 complex 34 kDa subunit"/>
    <property type="match status" value="1"/>
</dbReference>
<dbReference type="GO" id="GO:0005885">
    <property type="term" value="C:Arp2/3 protein complex"/>
    <property type="evidence" value="ECO:0007669"/>
    <property type="project" value="EnsemblFungi"/>
</dbReference>
<comment type="caution">
    <text evidence="7">The sequence shown here is derived from an EMBL/GenBank/DDBJ whole genome shotgun (WGS) entry which is preliminary data.</text>
</comment>
<dbReference type="SUPFAM" id="SSF69645">
    <property type="entry name" value="Arp2/3 complex subunits"/>
    <property type="match status" value="2"/>
</dbReference>
<keyword evidence="4 6" id="KW-0009">Actin-binding</keyword>
<dbReference type="PANTHER" id="PTHR12058">
    <property type="entry name" value="ARP2/3 COMPLEX 34 KDA SUBUNIT"/>
    <property type="match status" value="1"/>
</dbReference>
<dbReference type="InterPro" id="IPR034666">
    <property type="entry name" value="ARPC2/4"/>
</dbReference>
<dbReference type="GO" id="GO:0030041">
    <property type="term" value="P:actin filament polymerization"/>
    <property type="evidence" value="ECO:0007669"/>
    <property type="project" value="InterPro"/>
</dbReference>
<dbReference type="Gene3D" id="3.30.1460.20">
    <property type="match status" value="2"/>
</dbReference>
<dbReference type="GO" id="GO:0060090">
    <property type="term" value="F:molecular adaptor activity"/>
    <property type="evidence" value="ECO:0007669"/>
    <property type="project" value="EnsemblFungi"/>
</dbReference>
<dbReference type="GO" id="GO:0044396">
    <property type="term" value="P:actin cortical patch organization"/>
    <property type="evidence" value="ECO:0007669"/>
    <property type="project" value="EnsemblFungi"/>
</dbReference>